<organism evidence="2 3">
    <name type="scientific">Nematostella vectensis</name>
    <name type="common">Starlet sea anemone</name>
    <dbReference type="NCBI Taxonomy" id="45351"/>
    <lineage>
        <taxon>Eukaryota</taxon>
        <taxon>Metazoa</taxon>
        <taxon>Cnidaria</taxon>
        <taxon>Anthozoa</taxon>
        <taxon>Hexacorallia</taxon>
        <taxon>Actiniaria</taxon>
        <taxon>Edwardsiidae</taxon>
        <taxon>Nematostella</taxon>
    </lineage>
</organism>
<dbReference type="EMBL" id="DS469514">
    <property type="protein sequence ID" value="EDO48344.1"/>
    <property type="molecule type" value="Genomic_DNA"/>
</dbReference>
<gene>
    <name evidence="2" type="ORF">NEMVEDRAFT_v1g238822</name>
</gene>
<dbReference type="eggNOG" id="ENOG502S77E">
    <property type="taxonomic scope" value="Eukaryota"/>
</dbReference>
<evidence type="ECO:0000313" key="2">
    <source>
        <dbReference type="EMBL" id="EDO48344.1"/>
    </source>
</evidence>
<feature type="compositionally biased region" description="Polar residues" evidence="1">
    <location>
        <begin position="125"/>
        <end position="138"/>
    </location>
</feature>
<dbReference type="InParanoid" id="A7RJW3"/>
<feature type="compositionally biased region" description="Polar residues" evidence="1">
    <location>
        <begin position="107"/>
        <end position="116"/>
    </location>
</feature>
<name>A7RJW3_NEMVE</name>
<dbReference type="OrthoDB" id="10001404at2759"/>
<sequence>MVTPDSEASSEARVCCFFTTWREAIFIMSTAAEIRTGYAQGTDTAAVLTNHSKYITIIADEPYFSRHYRPVATSNFHRKGTRPTHRTTLTFEVCPFKTSYKSTFKENFSGSKTAQPSKRPPAFPSQHTSQFNIGPSQDHLLNTRTRETYITHDIKPSSQTHEHNQRWNHQMAGHDMVQSTRYKNSSQINFETTYSSVHDSLGKQRGPGVRMCYPTQQRYNIITGSDRPSFEGDYHRISGNRVLHSARAGQESIDFLD</sequence>
<proteinExistence type="predicted"/>
<feature type="region of interest" description="Disordered" evidence="1">
    <location>
        <begin position="107"/>
        <end position="138"/>
    </location>
</feature>
<keyword evidence="3" id="KW-1185">Reference proteome</keyword>
<dbReference type="HOGENOM" id="CLU_1148491_0_0_1"/>
<dbReference type="Proteomes" id="UP000001593">
    <property type="component" value="Unassembled WGS sequence"/>
</dbReference>
<dbReference type="OMA" id="DHPNKLH"/>
<dbReference type="AlphaFoldDB" id="A7RJW3"/>
<evidence type="ECO:0000313" key="3">
    <source>
        <dbReference type="Proteomes" id="UP000001593"/>
    </source>
</evidence>
<accession>A7RJW3</accession>
<dbReference type="PhylomeDB" id="A7RJW3"/>
<reference evidence="2 3" key="1">
    <citation type="journal article" date="2007" name="Science">
        <title>Sea anemone genome reveals ancestral eumetazoan gene repertoire and genomic organization.</title>
        <authorList>
            <person name="Putnam N.H."/>
            <person name="Srivastava M."/>
            <person name="Hellsten U."/>
            <person name="Dirks B."/>
            <person name="Chapman J."/>
            <person name="Salamov A."/>
            <person name="Terry A."/>
            <person name="Shapiro H."/>
            <person name="Lindquist E."/>
            <person name="Kapitonov V.V."/>
            <person name="Jurka J."/>
            <person name="Genikhovich G."/>
            <person name="Grigoriev I.V."/>
            <person name="Lucas S.M."/>
            <person name="Steele R.E."/>
            <person name="Finnerty J.R."/>
            <person name="Technau U."/>
            <person name="Martindale M.Q."/>
            <person name="Rokhsar D.S."/>
        </authorList>
    </citation>
    <scope>NUCLEOTIDE SEQUENCE [LARGE SCALE GENOMIC DNA]</scope>
    <source>
        <strain evidence="3">CH2 X CH6</strain>
    </source>
</reference>
<evidence type="ECO:0000256" key="1">
    <source>
        <dbReference type="SAM" id="MobiDB-lite"/>
    </source>
</evidence>
<dbReference type="KEGG" id="nve:5520586"/>
<protein>
    <submittedName>
        <fullName evidence="2">Uncharacterized protein</fullName>
    </submittedName>
</protein>